<dbReference type="Proteomes" id="UP000713596">
    <property type="component" value="Unassembled WGS sequence"/>
</dbReference>
<comment type="caution">
    <text evidence="8">The sequence shown here is derived from an EMBL/GenBank/DDBJ whole genome shotgun (WGS) entry which is preliminary data.</text>
</comment>
<dbReference type="GO" id="GO:0005886">
    <property type="term" value="C:plasma membrane"/>
    <property type="evidence" value="ECO:0007669"/>
    <property type="project" value="UniProtKB-SubCell"/>
</dbReference>
<evidence type="ECO:0000313" key="8">
    <source>
        <dbReference type="EMBL" id="MBU3806496.1"/>
    </source>
</evidence>
<evidence type="ECO:0000256" key="2">
    <source>
        <dbReference type="ARBA" id="ARBA00022692"/>
    </source>
</evidence>
<dbReference type="EC" id="4.2.2.29" evidence="7"/>
<dbReference type="InterPro" id="IPR003770">
    <property type="entry name" value="MLTG-like"/>
</dbReference>
<keyword evidence="6 7" id="KW-0961">Cell wall biogenesis/degradation</keyword>
<reference evidence="8" key="1">
    <citation type="journal article" date="2021" name="PeerJ">
        <title>Extensive microbial diversity within the chicken gut microbiome revealed by metagenomics and culture.</title>
        <authorList>
            <person name="Gilroy R."/>
            <person name="Ravi A."/>
            <person name="Getino M."/>
            <person name="Pursley I."/>
            <person name="Horton D.L."/>
            <person name="Alikhan N.F."/>
            <person name="Baker D."/>
            <person name="Gharbi K."/>
            <person name="Hall N."/>
            <person name="Watson M."/>
            <person name="Adriaenssens E.M."/>
            <person name="Foster-Nyarko E."/>
            <person name="Jarju S."/>
            <person name="Secka A."/>
            <person name="Antonio M."/>
            <person name="Oren A."/>
            <person name="Chaudhuri R.R."/>
            <person name="La Ragione R."/>
            <person name="Hildebrand F."/>
            <person name="Pallen M.J."/>
        </authorList>
    </citation>
    <scope>NUCLEOTIDE SEQUENCE</scope>
    <source>
        <strain evidence="8">B5_2728</strain>
    </source>
</reference>
<organism evidence="8 9">
    <name type="scientific">Candidatus Allofournierella pullistercoris</name>
    <dbReference type="NCBI Taxonomy" id="2838597"/>
    <lineage>
        <taxon>Bacteria</taxon>
        <taxon>Bacillati</taxon>
        <taxon>Bacillota</taxon>
        <taxon>Clostridia</taxon>
        <taxon>Eubacteriales</taxon>
        <taxon>Oscillospiraceae</taxon>
        <taxon>Allofournierella</taxon>
    </lineage>
</organism>
<feature type="transmembrane region" description="Helical" evidence="7">
    <location>
        <begin position="21"/>
        <end position="43"/>
    </location>
</feature>
<dbReference type="PANTHER" id="PTHR30518">
    <property type="entry name" value="ENDOLYTIC MUREIN TRANSGLYCOSYLASE"/>
    <property type="match status" value="1"/>
</dbReference>
<dbReference type="Pfam" id="PF02618">
    <property type="entry name" value="YceG"/>
    <property type="match status" value="1"/>
</dbReference>
<dbReference type="HAMAP" id="MF_02065">
    <property type="entry name" value="MltG"/>
    <property type="match status" value="1"/>
</dbReference>
<feature type="site" description="Important for catalytic activity" evidence="7">
    <location>
        <position position="242"/>
    </location>
</feature>
<comment type="subcellular location">
    <subcellularLocation>
        <location evidence="7">Cell membrane</location>
        <topology evidence="7">Single-pass membrane protein</topology>
    </subcellularLocation>
</comment>
<dbReference type="Gene3D" id="3.30.1490.480">
    <property type="entry name" value="Endolytic murein transglycosylase"/>
    <property type="match status" value="1"/>
</dbReference>
<evidence type="ECO:0000256" key="4">
    <source>
        <dbReference type="ARBA" id="ARBA00023136"/>
    </source>
</evidence>
<dbReference type="EMBL" id="JAHLFP010000055">
    <property type="protein sequence ID" value="MBU3806496.1"/>
    <property type="molecule type" value="Genomic_DNA"/>
</dbReference>
<evidence type="ECO:0000256" key="5">
    <source>
        <dbReference type="ARBA" id="ARBA00023239"/>
    </source>
</evidence>
<evidence type="ECO:0000256" key="7">
    <source>
        <dbReference type="HAMAP-Rule" id="MF_02065"/>
    </source>
</evidence>
<dbReference type="AlphaFoldDB" id="A0A948T3E0"/>
<accession>A0A948T3E0</accession>
<keyword evidence="2 7" id="KW-0812">Transmembrane</keyword>
<dbReference type="GO" id="GO:0008932">
    <property type="term" value="F:lytic endotransglycosylase activity"/>
    <property type="evidence" value="ECO:0007669"/>
    <property type="project" value="UniProtKB-UniRule"/>
</dbReference>
<comment type="similarity">
    <text evidence="7">Belongs to the transglycosylase MltG family.</text>
</comment>
<dbReference type="GO" id="GO:0071555">
    <property type="term" value="P:cell wall organization"/>
    <property type="evidence" value="ECO:0007669"/>
    <property type="project" value="UniProtKB-KW"/>
</dbReference>
<comment type="catalytic activity">
    <reaction evidence="7">
        <text>a peptidoglycan chain = a peptidoglycan chain with N-acetyl-1,6-anhydromuramyl-[peptide] at the reducing end + a peptidoglycan chain with N-acetylglucosamine at the non-reducing end.</text>
        <dbReference type="EC" id="4.2.2.29"/>
    </reaction>
</comment>
<protein>
    <recommendedName>
        <fullName evidence="7">Endolytic murein transglycosylase</fullName>
        <ecNumber evidence="7">4.2.2.29</ecNumber>
    </recommendedName>
    <alternativeName>
        <fullName evidence="7">Peptidoglycan lytic transglycosylase</fullName>
    </alternativeName>
    <alternativeName>
        <fullName evidence="7">Peptidoglycan polymerization terminase</fullName>
    </alternativeName>
</protein>
<name>A0A948T3E0_9FIRM</name>
<keyword evidence="5 7" id="KW-0456">Lyase</keyword>
<comment type="function">
    <text evidence="7">Functions as a peptidoglycan terminase that cleaves nascent peptidoglycan strands endolytically to terminate their elongation.</text>
</comment>
<dbReference type="GO" id="GO:0009252">
    <property type="term" value="P:peptidoglycan biosynthetic process"/>
    <property type="evidence" value="ECO:0007669"/>
    <property type="project" value="UniProtKB-UniRule"/>
</dbReference>
<keyword evidence="4 7" id="KW-0472">Membrane</keyword>
<evidence type="ECO:0000256" key="1">
    <source>
        <dbReference type="ARBA" id="ARBA00022475"/>
    </source>
</evidence>
<keyword evidence="3 7" id="KW-1133">Transmembrane helix</keyword>
<proteinExistence type="inferred from homology"/>
<gene>
    <name evidence="7 8" type="primary">mltG</name>
    <name evidence="8" type="ORF">H9882_06360</name>
</gene>
<evidence type="ECO:0000313" key="9">
    <source>
        <dbReference type="Proteomes" id="UP000713596"/>
    </source>
</evidence>
<sequence length="374" mass="42434">MKEEQAKRPYRANGKKTSSKHPLLLGVAGIILVAIVALGVSVWQDWNGHPTGQQVTVTVEQGEGTSTIANRLKEEGVIRYPQLFRLYLRQTGQAASLQYGTFELEKGQGYAQIVSQLSQFAKRETVQITFPEGITAQRFAQLMEENGLCTAEEFLQVANEGDFSQYTFWNAIVPDENRFMKCEGYLFPDTYEFFVDDEVYNYVDTFYAQFEANVTPEMHQRAAELGMTMEEIVTLASFIQEEAGNAEDEKVSAVFHNRLAEGSPYPRLESNASSYVQNPLDNNYVYNWIAPYYGGWDNIPQNVYDAYNTYTLNGLPAGPISNPGMEAIEAALYPDEEYLESGYYFFVTDKNGVYYYARTLEEHYANVDYAYSVT</sequence>
<dbReference type="NCBIfam" id="TIGR00247">
    <property type="entry name" value="endolytic transglycosylase MltG"/>
    <property type="match status" value="1"/>
</dbReference>
<evidence type="ECO:0000256" key="3">
    <source>
        <dbReference type="ARBA" id="ARBA00022989"/>
    </source>
</evidence>
<keyword evidence="1 7" id="KW-1003">Cell membrane</keyword>
<dbReference type="PANTHER" id="PTHR30518:SF2">
    <property type="entry name" value="ENDOLYTIC MUREIN TRANSGLYCOSYLASE"/>
    <property type="match status" value="1"/>
</dbReference>
<reference evidence="8" key="2">
    <citation type="submission" date="2021-04" db="EMBL/GenBank/DDBJ databases">
        <authorList>
            <person name="Gilroy R."/>
        </authorList>
    </citation>
    <scope>NUCLEOTIDE SEQUENCE</scope>
    <source>
        <strain evidence="8">B5_2728</strain>
    </source>
</reference>
<evidence type="ECO:0000256" key="6">
    <source>
        <dbReference type="ARBA" id="ARBA00023316"/>
    </source>
</evidence>